<reference evidence="2" key="1">
    <citation type="submission" date="2020-08" db="EMBL/GenBank/DDBJ databases">
        <title>Genome public.</title>
        <authorList>
            <person name="Liu C."/>
            <person name="Sun Q."/>
        </authorList>
    </citation>
    <scope>NUCLEOTIDE SEQUENCE</scope>
    <source>
        <strain evidence="2">NSJ-23</strain>
    </source>
</reference>
<gene>
    <name evidence="2" type="ORF">H8S11_01240</name>
</gene>
<protein>
    <submittedName>
        <fullName evidence="2">N-acetyltransferase</fullName>
    </submittedName>
</protein>
<dbReference type="AlphaFoldDB" id="A0A8J6J6E0"/>
<evidence type="ECO:0000313" key="3">
    <source>
        <dbReference type="Proteomes" id="UP000628736"/>
    </source>
</evidence>
<comment type="caution">
    <text evidence="2">The sequence shown here is derived from an EMBL/GenBank/DDBJ whole genome shotgun (WGS) entry which is preliminary data.</text>
</comment>
<sequence length="195" mass="22180">MTIRLAVPGDALALLEIYRQYIQTPITFEYELPTLEEFTRRISDALKQYPYLVLEDQGRLLGYTYAHPEREWKAYQWNAELSIYLAPAAAGKGYGRRLYQALLDLLSLQGVRTVYGVVTSPNPASEALQKSLGFRLIGVHKNTGYKAGQWRDVLWFEKSLAPYDADPQPVLPFCQLDQQQVDRVLAAYGHEDPPA</sequence>
<accession>A0A8J6J6E0</accession>
<dbReference type="PANTHER" id="PTHR43072">
    <property type="entry name" value="N-ACETYLTRANSFERASE"/>
    <property type="match status" value="1"/>
</dbReference>
<dbReference type="CDD" id="cd04301">
    <property type="entry name" value="NAT_SF"/>
    <property type="match status" value="1"/>
</dbReference>
<keyword evidence="3" id="KW-1185">Reference proteome</keyword>
<feature type="domain" description="N-acetyltransferase" evidence="1">
    <location>
        <begin position="1"/>
        <end position="161"/>
    </location>
</feature>
<dbReference type="PROSITE" id="PS51186">
    <property type="entry name" value="GNAT"/>
    <property type="match status" value="1"/>
</dbReference>
<dbReference type="RefSeq" id="WP_186851912.1">
    <property type="nucleotide sequence ID" value="NZ_JACOPO010000001.1"/>
</dbReference>
<organism evidence="2 3">
    <name type="scientific">Flintibacter hominis</name>
    <dbReference type="NCBI Taxonomy" id="2763048"/>
    <lineage>
        <taxon>Bacteria</taxon>
        <taxon>Bacillati</taxon>
        <taxon>Bacillota</taxon>
        <taxon>Clostridia</taxon>
        <taxon>Eubacteriales</taxon>
        <taxon>Flintibacter</taxon>
    </lineage>
</organism>
<dbReference type="InterPro" id="IPR000182">
    <property type="entry name" value="GNAT_dom"/>
</dbReference>
<dbReference type="EMBL" id="JACOPO010000001">
    <property type="protein sequence ID" value="MBC5721451.1"/>
    <property type="molecule type" value="Genomic_DNA"/>
</dbReference>
<dbReference type="Pfam" id="PF13420">
    <property type="entry name" value="Acetyltransf_4"/>
    <property type="match status" value="1"/>
</dbReference>
<dbReference type="SUPFAM" id="SSF55729">
    <property type="entry name" value="Acyl-CoA N-acyltransferases (Nat)"/>
    <property type="match status" value="1"/>
</dbReference>
<name>A0A8J6J6E0_9FIRM</name>
<dbReference type="Gene3D" id="3.40.630.30">
    <property type="match status" value="1"/>
</dbReference>
<dbReference type="Proteomes" id="UP000628736">
    <property type="component" value="Unassembled WGS sequence"/>
</dbReference>
<evidence type="ECO:0000313" key="2">
    <source>
        <dbReference type="EMBL" id="MBC5721451.1"/>
    </source>
</evidence>
<dbReference type="GO" id="GO:0016747">
    <property type="term" value="F:acyltransferase activity, transferring groups other than amino-acyl groups"/>
    <property type="evidence" value="ECO:0007669"/>
    <property type="project" value="InterPro"/>
</dbReference>
<proteinExistence type="predicted"/>
<evidence type="ECO:0000259" key="1">
    <source>
        <dbReference type="PROSITE" id="PS51186"/>
    </source>
</evidence>
<dbReference type="PANTHER" id="PTHR43072:SF8">
    <property type="entry name" value="ACYLTRANSFERASE FABY-RELATED"/>
    <property type="match status" value="1"/>
</dbReference>
<dbReference type="InterPro" id="IPR016181">
    <property type="entry name" value="Acyl_CoA_acyltransferase"/>
</dbReference>